<dbReference type="Proteomes" id="UP000494106">
    <property type="component" value="Unassembled WGS sequence"/>
</dbReference>
<proteinExistence type="predicted"/>
<dbReference type="AlphaFoldDB" id="A0A8S0Z4B4"/>
<name>A0A8S0Z4B4_ARCPL</name>
<keyword evidence="3" id="KW-1185">Reference proteome</keyword>
<keyword evidence="1" id="KW-1133">Transmembrane helix</keyword>
<gene>
    <name evidence="2" type="ORF">APLA_LOCUS3041</name>
</gene>
<evidence type="ECO:0000313" key="3">
    <source>
        <dbReference type="Proteomes" id="UP000494106"/>
    </source>
</evidence>
<feature type="transmembrane region" description="Helical" evidence="1">
    <location>
        <begin position="22"/>
        <end position="39"/>
    </location>
</feature>
<evidence type="ECO:0000256" key="1">
    <source>
        <dbReference type="SAM" id="Phobius"/>
    </source>
</evidence>
<protein>
    <submittedName>
        <fullName evidence="2">Uncharacterized protein</fullName>
    </submittedName>
</protein>
<keyword evidence="1" id="KW-0472">Membrane</keyword>
<organism evidence="2 3">
    <name type="scientific">Arctia plantaginis</name>
    <name type="common">Wood tiger moth</name>
    <name type="synonym">Phalaena plantaginis</name>
    <dbReference type="NCBI Taxonomy" id="874455"/>
    <lineage>
        <taxon>Eukaryota</taxon>
        <taxon>Metazoa</taxon>
        <taxon>Ecdysozoa</taxon>
        <taxon>Arthropoda</taxon>
        <taxon>Hexapoda</taxon>
        <taxon>Insecta</taxon>
        <taxon>Pterygota</taxon>
        <taxon>Neoptera</taxon>
        <taxon>Endopterygota</taxon>
        <taxon>Lepidoptera</taxon>
        <taxon>Glossata</taxon>
        <taxon>Ditrysia</taxon>
        <taxon>Noctuoidea</taxon>
        <taxon>Erebidae</taxon>
        <taxon>Arctiinae</taxon>
        <taxon>Arctia</taxon>
    </lineage>
</organism>
<comment type="caution">
    <text evidence="2">The sequence shown here is derived from an EMBL/GenBank/DDBJ whole genome shotgun (WGS) entry which is preliminary data.</text>
</comment>
<accession>A0A8S0Z4B4</accession>
<dbReference type="EMBL" id="CADEBC010000232">
    <property type="protein sequence ID" value="CAB3226725.1"/>
    <property type="molecule type" value="Genomic_DNA"/>
</dbReference>
<keyword evidence="1" id="KW-0812">Transmembrane</keyword>
<feature type="transmembrane region" description="Helical" evidence="1">
    <location>
        <begin position="112"/>
        <end position="134"/>
    </location>
</feature>
<reference evidence="2 3" key="1">
    <citation type="submission" date="2020-04" db="EMBL/GenBank/DDBJ databases">
        <authorList>
            <person name="Wallbank WR R."/>
            <person name="Pardo Diaz C."/>
            <person name="Kozak K."/>
            <person name="Martin S."/>
            <person name="Jiggins C."/>
            <person name="Moest M."/>
            <person name="Warren A I."/>
            <person name="Byers J.R.P. K."/>
            <person name="Montejo-Kovacevich G."/>
            <person name="Yen C E."/>
        </authorList>
    </citation>
    <scope>NUCLEOTIDE SEQUENCE [LARGE SCALE GENOMIC DNA]</scope>
</reference>
<dbReference type="OrthoDB" id="5296287at2759"/>
<evidence type="ECO:0000313" key="2">
    <source>
        <dbReference type="EMBL" id="CAB3226725.1"/>
    </source>
</evidence>
<sequence length="138" mass="15407">MSVIGTVYEDVTSDVVGKIGSWQWLITFVSAALMVSTMFNQYEDMFLLHASNINCISPSEFEAVNSSLCVHNITIGGNASEVTKCNKWNLKLLWVIWLRKTWLVFCAGELKLLSTAIISRFGLVFGCIIFGLLADKYV</sequence>